<dbReference type="PROSITE" id="PS50851">
    <property type="entry name" value="CHEW"/>
    <property type="match status" value="1"/>
</dbReference>
<dbReference type="AlphaFoldDB" id="A0A1J5R885"/>
<dbReference type="PANTHER" id="PTHR22617">
    <property type="entry name" value="CHEMOTAXIS SENSOR HISTIDINE KINASE-RELATED"/>
    <property type="match status" value="1"/>
</dbReference>
<dbReference type="InterPro" id="IPR039315">
    <property type="entry name" value="CheW"/>
</dbReference>
<dbReference type="GO" id="GO:0007165">
    <property type="term" value="P:signal transduction"/>
    <property type="evidence" value="ECO:0007669"/>
    <property type="project" value="InterPro"/>
</dbReference>
<sequence length="211" mass="23512">MSAPKTTLQKTKKEIDWRELERRMEASRVAVERIWAPTAEDTRRILRERARALAREAVPAETADASIEVIEFLLAHERYAIASEYVRGVDPLEDLTPLPCTPPFVLGIVNVRGEILSVIDLKKFFDLPEKGLTDLNKVIVLESANMVFGIVADAISGVRRILRADIQLSLPTLTGIREDYLLGVTAERVVILDAEKLLTDGKLIVQEQVGG</sequence>
<feature type="domain" description="CheW-like" evidence="1">
    <location>
        <begin position="66"/>
        <end position="203"/>
    </location>
</feature>
<dbReference type="GO" id="GO:0006935">
    <property type="term" value="P:chemotaxis"/>
    <property type="evidence" value="ECO:0007669"/>
    <property type="project" value="InterPro"/>
</dbReference>
<name>A0A1J5R885_9ZZZZ</name>
<comment type="caution">
    <text evidence="2">The sequence shown here is derived from an EMBL/GenBank/DDBJ whole genome shotgun (WGS) entry which is preliminary data.</text>
</comment>
<dbReference type="GO" id="GO:0005829">
    <property type="term" value="C:cytosol"/>
    <property type="evidence" value="ECO:0007669"/>
    <property type="project" value="TreeGrafter"/>
</dbReference>
<dbReference type="Gene3D" id="2.30.30.40">
    <property type="entry name" value="SH3 Domains"/>
    <property type="match status" value="1"/>
</dbReference>
<dbReference type="EMBL" id="MLJW01000237">
    <property type="protein sequence ID" value="OIQ92230.1"/>
    <property type="molecule type" value="Genomic_DNA"/>
</dbReference>
<dbReference type="SMART" id="SM00260">
    <property type="entry name" value="CheW"/>
    <property type="match status" value="1"/>
</dbReference>
<dbReference type="Pfam" id="PF01584">
    <property type="entry name" value="CheW"/>
    <property type="match status" value="1"/>
</dbReference>
<reference evidence="2" key="1">
    <citation type="submission" date="2016-10" db="EMBL/GenBank/DDBJ databases">
        <title>Sequence of Gallionella enrichment culture.</title>
        <authorList>
            <person name="Poehlein A."/>
            <person name="Muehling M."/>
            <person name="Daniel R."/>
        </authorList>
    </citation>
    <scope>NUCLEOTIDE SEQUENCE</scope>
</reference>
<dbReference type="InterPro" id="IPR002545">
    <property type="entry name" value="CheW-lke_dom"/>
</dbReference>
<evidence type="ECO:0000259" key="1">
    <source>
        <dbReference type="PROSITE" id="PS50851"/>
    </source>
</evidence>
<gene>
    <name evidence="2" type="primary">cheW_18</name>
    <name evidence="2" type="ORF">GALL_258260</name>
</gene>
<dbReference type="SUPFAM" id="SSF50341">
    <property type="entry name" value="CheW-like"/>
    <property type="match status" value="1"/>
</dbReference>
<dbReference type="PANTHER" id="PTHR22617:SF43">
    <property type="entry name" value="PROTEIN PILI"/>
    <property type="match status" value="1"/>
</dbReference>
<dbReference type="Gene3D" id="2.40.50.180">
    <property type="entry name" value="CheA-289, Domain 4"/>
    <property type="match status" value="1"/>
</dbReference>
<accession>A0A1J5R885</accession>
<protein>
    <submittedName>
        <fullName evidence="2">Chemotaxis protein CheW</fullName>
    </submittedName>
</protein>
<dbReference type="InterPro" id="IPR036061">
    <property type="entry name" value="CheW-like_dom_sf"/>
</dbReference>
<proteinExistence type="predicted"/>
<organism evidence="2">
    <name type="scientific">mine drainage metagenome</name>
    <dbReference type="NCBI Taxonomy" id="410659"/>
    <lineage>
        <taxon>unclassified sequences</taxon>
        <taxon>metagenomes</taxon>
        <taxon>ecological metagenomes</taxon>
    </lineage>
</organism>
<evidence type="ECO:0000313" key="2">
    <source>
        <dbReference type="EMBL" id="OIQ92230.1"/>
    </source>
</evidence>